<name>A0ABT5CAR7_9BACT</name>
<evidence type="ECO:0000313" key="4">
    <source>
        <dbReference type="Proteomes" id="UP001217485"/>
    </source>
</evidence>
<accession>A0ABT5CAR7</accession>
<feature type="transmembrane region" description="Helical" evidence="2">
    <location>
        <begin position="107"/>
        <end position="127"/>
    </location>
</feature>
<protein>
    <submittedName>
        <fullName evidence="3">Tetratricopeptide repeat protein</fullName>
    </submittedName>
</protein>
<dbReference type="InterPro" id="IPR011990">
    <property type="entry name" value="TPR-like_helical_dom_sf"/>
</dbReference>
<feature type="compositionally biased region" description="Low complexity" evidence="1">
    <location>
        <begin position="143"/>
        <end position="152"/>
    </location>
</feature>
<keyword evidence="4" id="KW-1185">Reference proteome</keyword>
<feature type="region of interest" description="Disordered" evidence="1">
    <location>
        <begin position="188"/>
        <end position="210"/>
    </location>
</feature>
<organism evidence="3 4">
    <name type="scientific">Sorangium atrum</name>
    <dbReference type="NCBI Taxonomy" id="2995308"/>
    <lineage>
        <taxon>Bacteria</taxon>
        <taxon>Pseudomonadati</taxon>
        <taxon>Myxococcota</taxon>
        <taxon>Polyangia</taxon>
        <taxon>Polyangiales</taxon>
        <taxon>Polyangiaceae</taxon>
        <taxon>Sorangium</taxon>
    </lineage>
</organism>
<dbReference type="RefSeq" id="WP_272101026.1">
    <property type="nucleotide sequence ID" value="NZ_JAQNDK010000004.1"/>
</dbReference>
<dbReference type="Gene3D" id="1.25.40.10">
    <property type="entry name" value="Tetratricopeptide repeat domain"/>
    <property type="match status" value="1"/>
</dbReference>
<evidence type="ECO:0000256" key="1">
    <source>
        <dbReference type="SAM" id="MobiDB-lite"/>
    </source>
</evidence>
<feature type="region of interest" description="Disordered" evidence="1">
    <location>
        <begin position="134"/>
        <end position="154"/>
    </location>
</feature>
<dbReference type="Proteomes" id="UP001217485">
    <property type="component" value="Unassembled WGS sequence"/>
</dbReference>
<comment type="caution">
    <text evidence="3">The sequence shown here is derived from an EMBL/GenBank/DDBJ whole genome shotgun (WGS) entry which is preliminary data.</text>
</comment>
<keyword evidence="2" id="KW-0472">Membrane</keyword>
<evidence type="ECO:0000313" key="3">
    <source>
        <dbReference type="EMBL" id="MDC0682874.1"/>
    </source>
</evidence>
<sequence length="331" mass="34149">MKTTMAHASDEERWIAIVAAEGRGAPIGPEDAAFRSRYEEAHPELADEAALWADLGRLGARRGGASGPVDDDALAARILAQIADEAGAQRVPAPEERPRRRAIVRRGIAGTFAGVALAATILAALAAELMSRRDVAPPPPRAPDAAPAQASAGIEAPPRSLDIQPAATAPAPKEPPVAGVVEAAGAAAAPRAGTAREGHRGEARPGPSADELLRDAQLALAAGRDADASAAYLALLARHPGSPEARVALVSLGRLSLSGGDPATALGYFERYLASGRGGLGVEARYGRVEALRQLGRESDERAAIDDFLSRHGDSVYAARLRARAEGAAER</sequence>
<dbReference type="EMBL" id="JAQNDK010000004">
    <property type="protein sequence ID" value="MDC0682874.1"/>
    <property type="molecule type" value="Genomic_DNA"/>
</dbReference>
<reference evidence="3 4" key="1">
    <citation type="submission" date="2023-01" db="EMBL/GenBank/DDBJ databases">
        <title>Minimal conservation of predation-associated metabolite biosynthetic gene clusters underscores biosynthetic potential of Myxococcota including descriptions for ten novel species: Archangium lansinium sp. nov., Myxococcus landrumus sp. nov., Nannocystis bai.</title>
        <authorList>
            <person name="Ahearne A."/>
            <person name="Stevens C."/>
            <person name="Dowd S."/>
        </authorList>
    </citation>
    <scope>NUCLEOTIDE SEQUENCE [LARGE SCALE GENOMIC DNA]</scope>
    <source>
        <strain evidence="3 4">WIWO2</strain>
    </source>
</reference>
<proteinExistence type="predicted"/>
<feature type="compositionally biased region" description="Basic and acidic residues" evidence="1">
    <location>
        <begin position="194"/>
        <end position="203"/>
    </location>
</feature>
<dbReference type="Pfam" id="PF13432">
    <property type="entry name" value="TPR_16"/>
    <property type="match status" value="1"/>
</dbReference>
<keyword evidence="2" id="KW-1133">Transmembrane helix</keyword>
<gene>
    <name evidence="3" type="ORF">POL72_34425</name>
</gene>
<evidence type="ECO:0000256" key="2">
    <source>
        <dbReference type="SAM" id="Phobius"/>
    </source>
</evidence>
<dbReference type="SUPFAM" id="SSF48452">
    <property type="entry name" value="TPR-like"/>
    <property type="match status" value="1"/>
</dbReference>
<keyword evidence="2" id="KW-0812">Transmembrane</keyword>